<feature type="transmembrane region" description="Helical" evidence="7">
    <location>
        <begin position="91"/>
        <end position="108"/>
    </location>
</feature>
<reference evidence="9 10" key="1">
    <citation type="submission" date="2023-08" db="EMBL/GenBank/DDBJ databases">
        <title>Genome sequencing of plant associated microbes to promote plant fitness in Sorghum bicolor and Oryza sativa.</title>
        <authorList>
            <person name="Coleman-Derr D."/>
        </authorList>
    </citation>
    <scope>NUCLEOTIDE SEQUENCE [LARGE SCALE GENOMIC DNA]</scope>
    <source>
        <strain evidence="9 10">SLBN-33</strain>
    </source>
</reference>
<dbReference type="GO" id="GO:0012505">
    <property type="term" value="C:endomembrane system"/>
    <property type="evidence" value="ECO:0007669"/>
    <property type="project" value="UniProtKB-SubCell"/>
</dbReference>
<dbReference type="GO" id="GO:0016491">
    <property type="term" value="F:oxidoreductase activity"/>
    <property type="evidence" value="ECO:0007669"/>
    <property type="project" value="UniProtKB-KW"/>
</dbReference>
<dbReference type="InterPro" id="IPR051689">
    <property type="entry name" value="Sterol_desaturase/TMEM195"/>
</dbReference>
<dbReference type="EMBL" id="JAVIZN010000002">
    <property type="protein sequence ID" value="MDR6204991.1"/>
    <property type="molecule type" value="Genomic_DNA"/>
</dbReference>
<evidence type="ECO:0000256" key="5">
    <source>
        <dbReference type="ARBA" id="ARBA00023098"/>
    </source>
</evidence>
<evidence type="ECO:0000256" key="3">
    <source>
        <dbReference type="ARBA" id="ARBA00022989"/>
    </source>
</evidence>
<dbReference type="InterPro" id="IPR006694">
    <property type="entry name" value="Fatty_acid_hydroxylase"/>
</dbReference>
<feature type="domain" description="Fatty acid hydroxylase" evidence="8">
    <location>
        <begin position="124"/>
        <end position="257"/>
    </location>
</feature>
<organism evidence="9 10">
    <name type="scientific">Paraburkholderia graminis</name>
    <dbReference type="NCBI Taxonomy" id="60548"/>
    <lineage>
        <taxon>Bacteria</taxon>
        <taxon>Pseudomonadati</taxon>
        <taxon>Pseudomonadota</taxon>
        <taxon>Betaproteobacteria</taxon>
        <taxon>Burkholderiales</taxon>
        <taxon>Burkholderiaceae</taxon>
        <taxon>Paraburkholderia</taxon>
    </lineage>
</organism>
<sequence>MVYAWSSAGQPTTLASPDAIAALPADDASHLNRYLPIMSTTGKIALFVTVFIIGVSLIEACVLTRAQRNSASPFDWYEVWISLADVAGRKLLALLPLSLATPIFALAWDHRLFTVTLNSALMLFVLFIGQEFCYYWYHRASHRIRFFWATHAVHHSPNQLTLSSAYRLGLTGKLTGSAIFFTPLVWLGVRPEIVLATLSFNLLYQFWLHNTWTPKLGWLEHVFNTPSAHRVHHASNVDYLDANFGGVLVIFDRLFGTYVEERADEPCRYGLTTPTRSRNPLVVEFEHWVSLARDVASAGSVWAAICYVILPPGWRADGAGETTEALRRQSLAAARTVPASTTQGR</sequence>
<dbReference type="Pfam" id="PF04116">
    <property type="entry name" value="FA_hydroxylase"/>
    <property type="match status" value="1"/>
</dbReference>
<evidence type="ECO:0000256" key="2">
    <source>
        <dbReference type="ARBA" id="ARBA00022692"/>
    </source>
</evidence>
<evidence type="ECO:0000256" key="7">
    <source>
        <dbReference type="SAM" id="Phobius"/>
    </source>
</evidence>
<dbReference type="GO" id="GO:0006629">
    <property type="term" value="P:lipid metabolic process"/>
    <property type="evidence" value="ECO:0007669"/>
    <property type="project" value="UniProtKB-KW"/>
</dbReference>
<evidence type="ECO:0000256" key="1">
    <source>
        <dbReference type="ARBA" id="ARBA00004127"/>
    </source>
</evidence>
<proteinExistence type="predicted"/>
<dbReference type="Proteomes" id="UP001245184">
    <property type="component" value="Unassembled WGS sequence"/>
</dbReference>
<protein>
    <submittedName>
        <fullName evidence="9">Sterol desaturase/sphingolipid hydroxylase (Fatty acid hydroxylase superfamily)</fullName>
    </submittedName>
</protein>
<evidence type="ECO:0000313" key="9">
    <source>
        <dbReference type="EMBL" id="MDR6204991.1"/>
    </source>
</evidence>
<evidence type="ECO:0000259" key="8">
    <source>
        <dbReference type="Pfam" id="PF04116"/>
    </source>
</evidence>
<feature type="transmembrane region" description="Helical" evidence="7">
    <location>
        <begin position="44"/>
        <end position="63"/>
    </location>
</feature>
<dbReference type="PANTHER" id="PTHR21624">
    <property type="entry name" value="STEROL DESATURASE-RELATED PROTEIN"/>
    <property type="match status" value="1"/>
</dbReference>
<keyword evidence="6 7" id="KW-0472">Membrane</keyword>
<evidence type="ECO:0000256" key="4">
    <source>
        <dbReference type="ARBA" id="ARBA00023002"/>
    </source>
</evidence>
<feature type="transmembrane region" description="Helical" evidence="7">
    <location>
        <begin position="120"/>
        <end position="137"/>
    </location>
</feature>
<keyword evidence="2 7" id="KW-0812">Transmembrane</keyword>
<gene>
    <name evidence="9" type="ORF">QF025_003711</name>
</gene>
<keyword evidence="5" id="KW-0443">Lipid metabolism</keyword>
<keyword evidence="3 7" id="KW-1133">Transmembrane helix</keyword>
<comment type="subcellular location">
    <subcellularLocation>
        <location evidence="1">Endomembrane system</location>
        <topology evidence="1">Multi-pass membrane protein</topology>
    </subcellularLocation>
</comment>
<evidence type="ECO:0000256" key="6">
    <source>
        <dbReference type="ARBA" id="ARBA00023136"/>
    </source>
</evidence>
<accession>A0ABD5CJA3</accession>
<dbReference type="PANTHER" id="PTHR21624:SF1">
    <property type="entry name" value="ALKYLGLYCEROL MONOOXYGENASE"/>
    <property type="match status" value="1"/>
</dbReference>
<name>A0ABD5CJA3_9BURK</name>
<dbReference type="AlphaFoldDB" id="A0ABD5CJA3"/>
<comment type="caution">
    <text evidence="9">The sequence shown here is derived from an EMBL/GenBank/DDBJ whole genome shotgun (WGS) entry which is preliminary data.</text>
</comment>
<keyword evidence="4" id="KW-0560">Oxidoreductase</keyword>
<evidence type="ECO:0000313" key="10">
    <source>
        <dbReference type="Proteomes" id="UP001245184"/>
    </source>
</evidence>